<dbReference type="GO" id="GO:0005737">
    <property type="term" value="C:cytoplasm"/>
    <property type="evidence" value="ECO:0007669"/>
    <property type="project" value="InterPro"/>
</dbReference>
<comment type="caution">
    <text evidence="2">The sequence shown here is derived from an EMBL/GenBank/DDBJ whole genome shotgun (WGS) entry which is preliminary data.</text>
</comment>
<dbReference type="EMBL" id="JAAGLQ010000565">
    <property type="protein sequence ID" value="NEA18955.1"/>
    <property type="molecule type" value="Genomic_DNA"/>
</dbReference>
<feature type="domain" description="Arginyl tRNA synthetase N-terminal" evidence="1">
    <location>
        <begin position="4"/>
        <end position="90"/>
    </location>
</feature>
<evidence type="ECO:0000313" key="3">
    <source>
        <dbReference type="Proteomes" id="UP000471293"/>
    </source>
</evidence>
<dbReference type="AlphaFoldDB" id="A0A6N9UDD6"/>
<dbReference type="GO" id="GO:0005524">
    <property type="term" value="F:ATP binding"/>
    <property type="evidence" value="ECO:0007669"/>
    <property type="project" value="InterPro"/>
</dbReference>
<dbReference type="Pfam" id="PF03485">
    <property type="entry name" value="Arg_tRNA_synt_N"/>
    <property type="match status" value="1"/>
</dbReference>
<dbReference type="SMART" id="SM01016">
    <property type="entry name" value="Arg_tRNA_synt_N"/>
    <property type="match status" value="1"/>
</dbReference>
<dbReference type="GO" id="GO:0004814">
    <property type="term" value="F:arginine-tRNA ligase activity"/>
    <property type="evidence" value="ECO:0007669"/>
    <property type="project" value="InterPro"/>
</dbReference>
<accession>A0A6N9UDD6</accession>
<dbReference type="GO" id="GO:0006420">
    <property type="term" value="P:arginyl-tRNA aminoacylation"/>
    <property type="evidence" value="ECO:0007669"/>
    <property type="project" value="InterPro"/>
</dbReference>
<dbReference type="Gene3D" id="3.30.1360.70">
    <property type="entry name" value="Arginyl tRNA synthetase N-terminal domain"/>
    <property type="match status" value="1"/>
</dbReference>
<dbReference type="InterPro" id="IPR036695">
    <property type="entry name" value="Arg-tRNA-synth_N_sf"/>
</dbReference>
<dbReference type="InterPro" id="IPR005148">
    <property type="entry name" value="Arg-tRNA-synth_N"/>
</dbReference>
<name>A0A6N9UDD6_STRHA</name>
<protein>
    <submittedName>
        <fullName evidence="2">Arginine--tRNA ligase</fullName>
    </submittedName>
</protein>
<dbReference type="SUPFAM" id="SSF55190">
    <property type="entry name" value="Arginyl-tRNA synthetase (ArgRS), N-terminal 'additional' domain"/>
    <property type="match status" value="1"/>
</dbReference>
<evidence type="ECO:0000313" key="2">
    <source>
        <dbReference type="EMBL" id="NEA18955.1"/>
    </source>
</evidence>
<evidence type="ECO:0000259" key="1">
    <source>
        <dbReference type="SMART" id="SM01016"/>
    </source>
</evidence>
<reference evidence="2 3" key="1">
    <citation type="submission" date="2020-01" db="EMBL/GenBank/DDBJ databases">
        <title>Insect and environment-associated Actinomycetes.</title>
        <authorList>
            <person name="Currrie C."/>
            <person name="Chevrette M."/>
            <person name="Carlson C."/>
            <person name="Stubbendieck R."/>
            <person name="Wendt-Pienkowski E."/>
        </authorList>
    </citation>
    <scope>NUCLEOTIDE SEQUENCE [LARGE SCALE GENOMIC DNA]</scope>
    <source>
        <strain evidence="2 3">SID11342</strain>
    </source>
</reference>
<organism evidence="2 3">
    <name type="scientific">Streptomyces halstedii</name>
    <dbReference type="NCBI Taxonomy" id="1944"/>
    <lineage>
        <taxon>Bacteria</taxon>
        <taxon>Bacillati</taxon>
        <taxon>Actinomycetota</taxon>
        <taxon>Actinomycetes</taxon>
        <taxon>Kitasatosporales</taxon>
        <taxon>Streptomycetaceae</taxon>
        <taxon>Streptomyces</taxon>
    </lineage>
</organism>
<sequence length="91" mass="9608">MTPAELSRTVLRAVRRAVDEDALRAPVPARVRVERSKPGGSGDYACAVALQLAGPAALPAREVARILRDRMATAPGIGRVEVTGPGFLNFT</sequence>
<dbReference type="Proteomes" id="UP000471293">
    <property type="component" value="Unassembled WGS sequence"/>
</dbReference>
<feature type="non-terminal residue" evidence="2">
    <location>
        <position position="91"/>
    </location>
</feature>
<proteinExistence type="predicted"/>
<keyword evidence="2" id="KW-0436">Ligase</keyword>
<gene>
    <name evidence="2" type="ORF">G3I29_26345</name>
</gene>